<dbReference type="EMBL" id="GALX01005314">
    <property type="protein sequence ID" value="JAB63152.1"/>
    <property type="molecule type" value="Transcribed_RNA"/>
</dbReference>
<dbReference type="AlphaFoldDB" id="V5GNI6"/>
<dbReference type="InterPro" id="IPR023211">
    <property type="entry name" value="DNA_pol_palm_dom_sf"/>
</dbReference>
<dbReference type="PANTHER" id="PTHR31511:SF12">
    <property type="entry name" value="RHO TERMINATION FACTOR N-TERMINAL DOMAIN-CONTAINING PROTEIN"/>
    <property type="match status" value="1"/>
</dbReference>
<protein>
    <recommendedName>
        <fullName evidence="2">DNA-directed DNA polymerase</fullName>
    </recommendedName>
</protein>
<dbReference type="GO" id="GO:0000166">
    <property type="term" value="F:nucleotide binding"/>
    <property type="evidence" value="ECO:0007669"/>
    <property type="project" value="InterPro"/>
</dbReference>
<dbReference type="PROSITE" id="PS00116">
    <property type="entry name" value="DNA_POLYMERASE_B"/>
    <property type="match status" value="1"/>
</dbReference>
<dbReference type="InterPro" id="IPR017964">
    <property type="entry name" value="DNA-dir_DNA_pol_B_CS"/>
</dbReference>
<accession>V5GNI6</accession>
<dbReference type="SUPFAM" id="SSF56672">
    <property type="entry name" value="DNA/RNA polymerases"/>
    <property type="match status" value="1"/>
</dbReference>
<dbReference type="GO" id="GO:0071897">
    <property type="term" value="P:DNA biosynthetic process"/>
    <property type="evidence" value="ECO:0007669"/>
    <property type="project" value="UniProtKB-ARBA"/>
</dbReference>
<name>V5GNI6_ANOGL</name>
<dbReference type="PANTHER" id="PTHR31511">
    <property type="entry name" value="PROTEIN CBG23764"/>
    <property type="match status" value="1"/>
</dbReference>
<proteinExistence type="predicted"/>
<organism evidence="1">
    <name type="scientific">Anoplophora glabripennis</name>
    <name type="common">Asian longhorn beetle</name>
    <name type="synonym">Anoplophora nobilis</name>
    <dbReference type="NCBI Taxonomy" id="217634"/>
    <lineage>
        <taxon>Eukaryota</taxon>
        <taxon>Metazoa</taxon>
        <taxon>Ecdysozoa</taxon>
        <taxon>Arthropoda</taxon>
        <taxon>Hexapoda</taxon>
        <taxon>Insecta</taxon>
        <taxon>Pterygota</taxon>
        <taxon>Neoptera</taxon>
        <taxon>Endopterygota</taxon>
        <taxon>Coleoptera</taxon>
        <taxon>Polyphaga</taxon>
        <taxon>Cucujiformia</taxon>
        <taxon>Chrysomeloidea</taxon>
        <taxon>Cerambycidae</taxon>
        <taxon>Lamiinae</taxon>
        <taxon>Lamiini</taxon>
        <taxon>Anoplophora</taxon>
    </lineage>
</organism>
<dbReference type="GO" id="GO:0003676">
    <property type="term" value="F:nucleic acid binding"/>
    <property type="evidence" value="ECO:0007669"/>
    <property type="project" value="InterPro"/>
</dbReference>
<evidence type="ECO:0008006" key="2">
    <source>
        <dbReference type="Google" id="ProtNLM"/>
    </source>
</evidence>
<sequence length="443" mass="51686">MSQYLPTGGFEWLNEREIMDFDVTNIPDEGCHGYILEVDMEYPSELHDLHRDLPFLAESMIPPGSKSKIPKLIPNLNNKSKYIIHFRNLKQALRNGLKLKKVHRIMKFSQSCWLKAYIDLNTEMRNKATNKFEKDLYKLMNNAVYGKTMENVDNRRDIKLITHWERRGRSLGANTLIARPNFKTCTTFSEDFVAIHMGRTRAHYNKPLYLGFSILELSKTVLYNFYYDIIKRNYKDNASLLYTDTDSLIIKIYTDNFYEFIKSNPRIFDTSNYKEGNKFGIPVTASVLGNMKDEFPSDPIIEFYGTGAKAYYVKSVNTEVKKAKGIKKSVIKKNLTVEDYKKIVEQGGIIFRKMTSFRSELHNIYTEIKNKVALSYFDDKRFIIPNTTRSLPWGHNDIQYYLTEAEKNFEWFVTALSQSARCSSEDSEIRLRNLISALEELIS</sequence>
<reference evidence="1" key="1">
    <citation type="submission" date="2013-07" db="EMBL/GenBank/DDBJ databases">
        <title>Midgut Transcriptome Profiling of Anoplphora glabripennis, a Lignocellulose Degrading, Wood-Boring Cerambycid.</title>
        <authorList>
            <person name="Scully E.D."/>
            <person name="Hoover K."/>
            <person name="Carlson J.E."/>
            <person name="Tien M."/>
            <person name="Geib S.M."/>
        </authorList>
    </citation>
    <scope>NUCLEOTIDE SEQUENCE</scope>
</reference>
<evidence type="ECO:0000313" key="1">
    <source>
        <dbReference type="EMBL" id="JAB63152.1"/>
    </source>
</evidence>
<dbReference type="Gene3D" id="3.90.1600.10">
    <property type="entry name" value="Palm domain of DNA polymerase"/>
    <property type="match status" value="1"/>
</dbReference>
<dbReference type="InterPro" id="IPR043502">
    <property type="entry name" value="DNA/RNA_pol_sf"/>
</dbReference>